<evidence type="ECO:0000313" key="3">
    <source>
        <dbReference type="Proteomes" id="UP001595912"/>
    </source>
</evidence>
<dbReference type="RefSeq" id="WP_380125746.1">
    <property type="nucleotide sequence ID" value="NZ_JBHSIU010000068.1"/>
</dbReference>
<keyword evidence="1" id="KW-0812">Transmembrane</keyword>
<evidence type="ECO:0000256" key="1">
    <source>
        <dbReference type="SAM" id="Phobius"/>
    </source>
</evidence>
<gene>
    <name evidence="2" type="ORF">ACFPIJ_45965</name>
</gene>
<evidence type="ECO:0000313" key="2">
    <source>
        <dbReference type="EMBL" id="MFC5005169.1"/>
    </source>
</evidence>
<reference evidence="3" key="1">
    <citation type="journal article" date="2019" name="Int. J. Syst. Evol. Microbiol.">
        <title>The Global Catalogue of Microorganisms (GCM) 10K type strain sequencing project: providing services to taxonomists for standard genome sequencing and annotation.</title>
        <authorList>
            <consortium name="The Broad Institute Genomics Platform"/>
            <consortium name="The Broad Institute Genome Sequencing Center for Infectious Disease"/>
            <person name="Wu L."/>
            <person name="Ma J."/>
        </authorList>
    </citation>
    <scope>NUCLEOTIDE SEQUENCE [LARGE SCALE GENOMIC DNA]</scope>
    <source>
        <strain evidence="3">CGMCC 4.7152</strain>
    </source>
</reference>
<feature type="transmembrane region" description="Helical" evidence="1">
    <location>
        <begin position="38"/>
        <end position="57"/>
    </location>
</feature>
<comment type="caution">
    <text evidence="2">The sequence shown here is derived from an EMBL/GenBank/DDBJ whole genome shotgun (WGS) entry which is preliminary data.</text>
</comment>
<accession>A0ABV9WCF3</accession>
<sequence>MLGLATALIAWRLTGWALPVFGEDLPALPLPHWPGPLLVPATWLLAVLSLMAVAFAAGRPRAATPSTPATAAPRA</sequence>
<keyword evidence="3" id="KW-1185">Reference proteome</keyword>
<keyword evidence="1" id="KW-0472">Membrane</keyword>
<keyword evidence="1" id="KW-1133">Transmembrane helix</keyword>
<proteinExistence type="predicted"/>
<dbReference type="Proteomes" id="UP001595912">
    <property type="component" value="Unassembled WGS sequence"/>
</dbReference>
<dbReference type="EMBL" id="JBHSIU010000068">
    <property type="protein sequence ID" value="MFC5005169.1"/>
    <property type="molecule type" value="Genomic_DNA"/>
</dbReference>
<name>A0ABV9WCF3_9ACTN</name>
<protein>
    <submittedName>
        <fullName evidence="2">Uncharacterized protein</fullName>
    </submittedName>
</protein>
<organism evidence="2 3">
    <name type="scientific">Dactylosporangium cerinum</name>
    <dbReference type="NCBI Taxonomy" id="1434730"/>
    <lineage>
        <taxon>Bacteria</taxon>
        <taxon>Bacillati</taxon>
        <taxon>Actinomycetota</taxon>
        <taxon>Actinomycetes</taxon>
        <taxon>Micromonosporales</taxon>
        <taxon>Micromonosporaceae</taxon>
        <taxon>Dactylosporangium</taxon>
    </lineage>
</organism>